<dbReference type="InterPro" id="IPR006595">
    <property type="entry name" value="CTLH_C"/>
</dbReference>
<dbReference type="AlphaFoldDB" id="A0A485LGY0"/>
<dbReference type="InterPro" id="IPR024964">
    <property type="entry name" value="CTLH/CRA"/>
</dbReference>
<dbReference type="EMBL" id="VJMH01006962">
    <property type="protein sequence ID" value="KAF0686999.1"/>
    <property type="molecule type" value="Genomic_DNA"/>
</dbReference>
<reference evidence="3 4" key="1">
    <citation type="submission" date="2019-03" db="EMBL/GenBank/DDBJ databases">
        <authorList>
            <person name="Gaulin E."/>
            <person name="Dumas B."/>
        </authorList>
    </citation>
    <scope>NUCLEOTIDE SEQUENCE [LARGE SCALE GENOMIC DNA]</scope>
    <source>
        <strain evidence="3">CBS 568.67</strain>
    </source>
</reference>
<evidence type="ECO:0000313" key="3">
    <source>
        <dbReference type="EMBL" id="VFT97891.1"/>
    </source>
</evidence>
<name>A0A485LGY0_9STRA</name>
<proteinExistence type="predicted"/>
<dbReference type="Pfam" id="PF08513">
    <property type="entry name" value="LisH"/>
    <property type="match status" value="1"/>
</dbReference>
<gene>
    <name evidence="3" type="primary">Aste57867_21219</name>
    <name evidence="2" type="ORF">As57867_021151</name>
    <name evidence="3" type="ORF">ASTE57867_21219</name>
</gene>
<feature type="domain" description="CTLH" evidence="1">
    <location>
        <begin position="48"/>
        <end position="105"/>
    </location>
</feature>
<dbReference type="PROSITE" id="PS50896">
    <property type="entry name" value="LISH"/>
    <property type="match status" value="1"/>
</dbReference>
<organism evidence="3 4">
    <name type="scientific">Aphanomyces stellatus</name>
    <dbReference type="NCBI Taxonomy" id="120398"/>
    <lineage>
        <taxon>Eukaryota</taxon>
        <taxon>Sar</taxon>
        <taxon>Stramenopiles</taxon>
        <taxon>Oomycota</taxon>
        <taxon>Saprolegniomycetes</taxon>
        <taxon>Saprolegniales</taxon>
        <taxon>Verrucalvaceae</taxon>
        <taxon>Aphanomyces</taxon>
    </lineage>
</organism>
<keyword evidence="4" id="KW-1185">Reference proteome</keyword>
<dbReference type="PANTHER" id="PTHR12864">
    <property type="entry name" value="RAN BINDING PROTEIN 9-RELATED"/>
    <property type="match status" value="1"/>
</dbReference>
<accession>A0A485LGY0</accession>
<evidence type="ECO:0000313" key="4">
    <source>
        <dbReference type="Proteomes" id="UP000332933"/>
    </source>
</evidence>
<evidence type="ECO:0000259" key="1">
    <source>
        <dbReference type="PROSITE" id="PS50897"/>
    </source>
</evidence>
<dbReference type="OrthoDB" id="2415936at2759"/>
<dbReference type="InterPro" id="IPR006594">
    <property type="entry name" value="LisH"/>
</dbReference>
<dbReference type="Proteomes" id="UP000332933">
    <property type="component" value="Unassembled WGS sequence"/>
</dbReference>
<dbReference type="SMART" id="SM00667">
    <property type="entry name" value="LisH"/>
    <property type="match status" value="1"/>
</dbReference>
<dbReference type="Pfam" id="PF10607">
    <property type="entry name" value="CTLH"/>
    <property type="match status" value="1"/>
</dbReference>
<reference evidence="2" key="2">
    <citation type="submission" date="2019-06" db="EMBL/GenBank/DDBJ databases">
        <title>Genomics analysis of Aphanomyces spp. identifies a new class of oomycete effector associated with host adaptation.</title>
        <authorList>
            <person name="Gaulin E."/>
        </authorList>
    </citation>
    <scope>NUCLEOTIDE SEQUENCE</scope>
    <source>
        <strain evidence="2">CBS 578.67</strain>
    </source>
</reference>
<sequence>MMDRNDVNALVMTYLVGMGHVKAAEVFAKETADEGVHEDGEVRQKMEKLREKARVKDLLRQGHVDEAISCLSSLAPTLIEENIPLAFELWKQKFIELIKRGLMQEAWEEVTSGLRGIIDRSDTGLSKELHSDMERALCLLAFESPSESPYASLLDPSLRIALSNRVYDALNEIDPILPRLAKEFPME</sequence>
<dbReference type="SMART" id="SM00668">
    <property type="entry name" value="CTLH"/>
    <property type="match status" value="1"/>
</dbReference>
<dbReference type="PROSITE" id="PS50897">
    <property type="entry name" value="CTLH"/>
    <property type="match status" value="1"/>
</dbReference>
<dbReference type="EMBL" id="CAADRA010006988">
    <property type="protein sequence ID" value="VFT97891.1"/>
    <property type="molecule type" value="Genomic_DNA"/>
</dbReference>
<protein>
    <submittedName>
        <fullName evidence="3">Aste57867_21219 protein</fullName>
    </submittedName>
</protein>
<dbReference type="InterPro" id="IPR050618">
    <property type="entry name" value="Ubq-SigPath_Reg"/>
</dbReference>
<evidence type="ECO:0000313" key="2">
    <source>
        <dbReference type="EMBL" id="KAF0686999.1"/>
    </source>
</evidence>